<evidence type="ECO:0000256" key="4">
    <source>
        <dbReference type="ARBA" id="ARBA00022803"/>
    </source>
</evidence>
<sequence length="135" mass="15722">MVFSNSEKPLLEKLNLIVDQLDYKYIENCKDVKQLERILRVLRSGEEGIYPHLIKFCEEKLKELDPNNKYLGLPKSIVNYSDLPVPERRSIISDLEDWSKIFSDEAFKSTSETHILDIPPVRKLKDSSKQAKNDV</sequence>
<evidence type="ECO:0000256" key="3">
    <source>
        <dbReference type="ARBA" id="ARBA00022737"/>
    </source>
</evidence>
<comment type="subcellular location">
    <subcellularLocation>
        <location evidence="1">Cytoplasm</location>
    </subcellularLocation>
</comment>
<keyword evidence="2" id="KW-0963">Cytoplasm</keyword>
<comment type="caution">
    <text evidence="5">The sequence shown here is derived from an EMBL/GenBank/DDBJ whole genome shotgun (WGS) entry which is preliminary data.</text>
</comment>
<dbReference type="InterPro" id="IPR051982">
    <property type="entry name" value="CiliaryAsmbly_MitoImport"/>
</dbReference>
<accession>A0A8X6XY60</accession>
<keyword evidence="6" id="KW-1185">Reference proteome</keyword>
<dbReference type="Proteomes" id="UP000886998">
    <property type="component" value="Unassembled WGS sequence"/>
</dbReference>
<dbReference type="AlphaFoldDB" id="A0A8X6XY60"/>
<evidence type="ECO:0000256" key="1">
    <source>
        <dbReference type="ARBA" id="ARBA00004496"/>
    </source>
</evidence>
<reference evidence="5" key="1">
    <citation type="submission" date="2020-08" db="EMBL/GenBank/DDBJ databases">
        <title>Multicomponent nature underlies the extraordinary mechanical properties of spider dragline silk.</title>
        <authorList>
            <person name="Kono N."/>
            <person name="Nakamura H."/>
            <person name="Mori M."/>
            <person name="Yoshida Y."/>
            <person name="Ohtoshi R."/>
            <person name="Malay A.D."/>
            <person name="Moran D.A.P."/>
            <person name="Tomita M."/>
            <person name="Numata K."/>
            <person name="Arakawa K."/>
        </authorList>
    </citation>
    <scope>NUCLEOTIDE SEQUENCE</scope>
</reference>
<dbReference type="GO" id="GO:0006626">
    <property type="term" value="P:protein targeting to mitochondrion"/>
    <property type="evidence" value="ECO:0007669"/>
    <property type="project" value="TreeGrafter"/>
</dbReference>
<protein>
    <submittedName>
        <fullName evidence="5">Sperm-associated antigen 1</fullName>
    </submittedName>
</protein>
<evidence type="ECO:0000256" key="2">
    <source>
        <dbReference type="ARBA" id="ARBA00022490"/>
    </source>
</evidence>
<dbReference type="PANTHER" id="PTHR45984:SF2">
    <property type="entry name" value="MITOCHONDRIAL IMPORT RECEPTOR SUBUNIT TOM34"/>
    <property type="match status" value="1"/>
</dbReference>
<proteinExistence type="predicted"/>
<keyword evidence="3" id="KW-0677">Repeat</keyword>
<organism evidence="5 6">
    <name type="scientific">Trichonephila inaurata madagascariensis</name>
    <dbReference type="NCBI Taxonomy" id="2747483"/>
    <lineage>
        <taxon>Eukaryota</taxon>
        <taxon>Metazoa</taxon>
        <taxon>Ecdysozoa</taxon>
        <taxon>Arthropoda</taxon>
        <taxon>Chelicerata</taxon>
        <taxon>Arachnida</taxon>
        <taxon>Araneae</taxon>
        <taxon>Araneomorphae</taxon>
        <taxon>Entelegynae</taxon>
        <taxon>Araneoidea</taxon>
        <taxon>Nephilidae</taxon>
        <taxon>Trichonephila</taxon>
        <taxon>Trichonephila inaurata</taxon>
    </lineage>
</organism>
<dbReference type="GO" id="GO:0005739">
    <property type="term" value="C:mitochondrion"/>
    <property type="evidence" value="ECO:0007669"/>
    <property type="project" value="TreeGrafter"/>
</dbReference>
<keyword evidence="4" id="KW-0802">TPR repeat</keyword>
<dbReference type="PANTHER" id="PTHR45984">
    <property type="entry name" value="RNA (RNA) POLYMERASE II ASSOCIATED PROTEIN HOMOLOG"/>
    <property type="match status" value="1"/>
</dbReference>
<gene>
    <name evidence="5" type="primary">Spag1</name>
    <name evidence="5" type="ORF">TNIN_431571</name>
</gene>
<name>A0A8X6XY60_9ARAC</name>
<dbReference type="GO" id="GO:0031072">
    <property type="term" value="F:heat shock protein binding"/>
    <property type="evidence" value="ECO:0007669"/>
    <property type="project" value="TreeGrafter"/>
</dbReference>
<dbReference type="EMBL" id="BMAV01014233">
    <property type="protein sequence ID" value="GFY62486.1"/>
    <property type="molecule type" value="Genomic_DNA"/>
</dbReference>
<feature type="non-terminal residue" evidence="5">
    <location>
        <position position="1"/>
    </location>
</feature>
<dbReference type="OrthoDB" id="6437077at2759"/>
<evidence type="ECO:0000313" key="5">
    <source>
        <dbReference type="EMBL" id="GFY62486.1"/>
    </source>
</evidence>
<evidence type="ECO:0000313" key="6">
    <source>
        <dbReference type="Proteomes" id="UP000886998"/>
    </source>
</evidence>
<dbReference type="GO" id="GO:0005829">
    <property type="term" value="C:cytosol"/>
    <property type="evidence" value="ECO:0007669"/>
    <property type="project" value="TreeGrafter"/>
</dbReference>